<dbReference type="GO" id="GO:0061630">
    <property type="term" value="F:ubiquitin protein ligase activity"/>
    <property type="evidence" value="ECO:0007669"/>
    <property type="project" value="TreeGrafter"/>
</dbReference>
<dbReference type="OrthoDB" id="10014458at2759"/>
<evidence type="ECO:0000313" key="9">
    <source>
        <dbReference type="Proteomes" id="UP000663829"/>
    </source>
</evidence>
<evidence type="ECO:0000259" key="6">
    <source>
        <dbReference type="PROSITE" id="PS50089"/>
    </source>
</evidence>
<accession>A0A813WYY2</accession>
<dbReference type="PROSITE" id="PS50089">
    <property type="entry name" value="ZF_RING_2"/>
    <property type="match status" value="1"/>
</dbReference>
<organism evidence="7 9">
    <name type="scientific">Didymodactylos carnosus</name>
    <dbReference type="NCBI Taxonomy" id="1234261"/>
    <lineage>
        <taxon>Eukaryota</taxon>
        <taxon>Metazoa</taxon>
        <taxon>Spiralia</taxon>
        <taxon>Gnathifera</taxon>
        <taxon>Rotifera</taxon>
        <taxon>Eurotatoria</taxon>
        <taxon>Bdelloidea</taxon>
        <taxon>Philodinida</taxon>
        <taxon>Philodinidae</taxon>
        <taxon>Didymodactylos</taxon>
    </lineage>
</organism>
<dbReference type="GO" id="GO:0008270">
    <property type="term" value="F:zinc ion binding"/>
    <property type="evidence" value="ECO:0007669"/>
    <property type="project" value="UniProtKB-KW"/>
</dbReference>
<evidence type="ECO:0000256" key="3">
    <source>
        <dbReference type="ARBA" id="ARBA00022833"/>
    </source>
</evidence>
<reference evidence="7" key="1">
    <citation type="submission" date="2021-02" db="EMBL/GenBank/DDBJ databases">
        <authorList>
            <person name="Nowell W R."/>
        </authorList>
    </citation>
    <scope>NUCLEOTIDE SEQUENCE</scope>
</reference>
<dbReference type="SMART" id="SM00184">
    <property type="entry name" value="RING"/>
    <property type="match status" value="2"/>
</dbReference>
<dbReference type="InterPro" id="IPR001841">
    <property type="entry name" value="Znf_RING"/>
</dbReference>
<dbReference type="EMBL" id="CAJOBC010001002">
    <property type="protein sequence ID" value="CAF3646890.1"/>
    <property type="molecule type" value="Genomic_DNA"/>
</dbReference>
<evidence type="ECO:0000313" key="8">
    <source>
        <dbReference type="EMBL" id="CAF3646890.1"/>
    </source>
</evidence>
<name>A0A813WYY2_9BILA</name>
<protein>
    <recommendedName>
        <fullName evidence="6">RING-type domain-containing protein</fullName>
    </recommendedName>
</protein>
<evidence type="ECO:0000256" key="4">
    <source>
        <dbReference type="PROSITE-ProRule" id="PRU00175"/>
    </source>
</evidence>
<keyword evidence="9" id="KW-1185">Reference proteome</keyword>
<keyword evidence="5" id="KW-0175">Coiled coil</keyword>
<dbReference type="Gene3D" id="3.30.40.10">
    <property type="entry name" value="Zinc/RING finger domain, C3HC4 (zinc finger)"/>
    <property type="match status" value="1"/>
</dbReference>
<sequence>MLIMPLYAEDVIRCPLYSAHFFDDPRVIPCGCVFCLKCCLSLRCMTSISSFSIKCPIDGVIQDFRNEEGFINSLIVHSVLKMMVKRYMINHYENSRILSTTSRLTLCAQCHERFVDPRQLQCGHSFCYICIKTKLISTELSIQCAKCDVQHIFRTRDELERSLVVDSFINEMVQYYLRRKANPKVVKSSENNHHQVIPLHTTSQKKQIAFAQPPCKICSKKSNYLFICDHCNEEICDKCMDKHRAEVTERINKKWLKCKQQFAINNELLSKAEKNITSVVNELKMIRITVEQRATDLINMIENERDNILERLDDHITPVKKNFKNDDIKQEYQSINENIAHILSIESSIQNLVNHLQRIDRFLDNLENKKDHIKTQEITIAYLSPPDFDSPAKLLGDLKFQVPSKLITTPLSTKNKYNERLSPKVQNTTSISNYQNLSSSTKPSIKKELDGFYNPKELASPIPPLRINWRLTPSQLQPNLKTDVQRLVQSTKRNSPITTNNGLHLPIVVKRPFSQMFTLVPNDMCVWSLKTSDIPHFLCLLDNNNRSYNIFICDEYGARVQIYSIQLPIDKYLPVYIRELELFKRNCRLTLESFTVYQTYIITYVRRFEQKANEEQKAPLIKAGIQILDRGENGRCSDIGGMIYVFGHNGTQVDGSYQSYPIRKLIADTSYDCLWGINSINNSLYYYSLPKTPEQITSYLKNMKIYLDFNETNDENEKFEPNHMAENQQTIGLVDRDSHTIRLYDKNTKELINTYKNTQQSWNISDMIILKDNNLLMTLTENKRNKQVIRKDSRYRQHSARKLIEISKNGKELREIEANTLNAMTIGPNDEIFLGFADKGERGLVQVYI</sequence>
<feature type="coiled-coil region" evidence="5">
    <location>
        <begin position="349"/>
        <end position="376"/>
    </location>
</feature>
<gene>
    <name evidence="7" type="ORF">GPM918_LOCUS6497</name>
    <name evidence="8" type="ORF">SRO942_LOCUS6497</name>
</gene>
<keyword evidence="1" id="KW-0479">Metal-binding</keyword>
<dbReference type="InterPro" id="IPR017907">
    <property type="entry name" value="Znf_RING_CS"/>
</dbReference>
<proteinExistence type="predicted"/>
<dbReference type="Pfam" id="PF00097">
    <property type="entry name" value="zf-C3HC4"/>
    <property type="match status" value="1"/>
</dbReference>
<evidence type="ECO:0000256" key="2">
    <source>
        <dbReference type="ARBA" id="ARBA00022771"/>
    </source>
</evidence>
<evidence type="ECO:0000313" key="7">
    <source>
        <dbReference type="EMBL" id="CAF0859258.1"/>
    </source>
</evidence>
<dbReference type="SUPFAM" id="SSF57850">
    <property type="entry name" value="RING/U-box"/>
    <property type="match status" value="1"/>
</dbReference>
<dbReference type="AlphaFoldDB" id="A0A813WYY2"/>
<feature type="domain" description="RING-type" evidence="6">
    <location>
        <begin position="107"/>
        <end position="148"/>
    </location>
</feature>
<evidence type="ECO:0000256" key="5">
    <source>
        <dbReference type="SAM" id="Coils"/>
    </source>
</evidence>
<dbReference type="SUPFAM" id="SSF63829">
    <property type="entry name" value="Calcium-dependent phosphotriesterase"/>
    <property type="match status" value="1"/>
</dbReference>
<dbReference type="PANTHER" id="PTHR25462:SF296">
    <property type="entry name" value="MEIOTIC P26, ISOFORM F"/>
    <property type="match status" value="1"/>
</dbReference>
<dbReference type="InterPro" id="IPR018957">
    <property type="entry name" value="Znf_C3HC4_RING-type"/>
</dbReference>
<dbReference type="EMBL" id="CAJNOQ010001002">
    <property type="protein sequence ID" value="CAF0859258.1"/>
    <property type="molecule type" value="Genomic_DNA"/>
</dbReference>
<keyword evidence="2 4" id="KW-0863">Zinc-finger</keyword>
<evidence type="ECO:0000256" key="1">
    <source>
        <dbReference type="ARBA" id="ARBA00022723"/>
    </source>
</evidence>
<dbReference type="CDD" id="cd16449">
    <property type="entry name" value="RING-HC"/>
    <property type="match status" value="1"/>
</dbReference>
<dbReference type="InterPro" id="IPR013083">
    <property type="entry name" value="Znf_RING/FYVE/PHD"/>
</dbReference>
<dbReference type="Proteomes" id="UP000681722">
    <property type="component" value="Unassembled WGS sequence"/>
</dbReference>
<dbReference type="Proteomes" id="UP000663829">
    <property type="component" value="Unassembled WGS sequence"/>
</dbReference>
<dbReference type="InterPro" id="IPR047153">
    <property type="entry name" value="TRIM45/56/19-like"/>
</dbReference>
<keyword evidence="3" id="KW-0862">Zinc</keyword>
<dbReference type="PANTHER" id="PTHR25462">
    <property type="entry name" value="BONUS, ISOFORM C-RELATED"/>
    <property type="match status" value="1"/>
</dbReference>
<comment type="caution">
    <text evidence="7">The sequence shown here is derived from an EMBL/GenBank/DDBJ whole genome shotgun (WGS) entry which is preliminary data.</text>
</comment>
<dbReference type="PROSITE" id="PS00518">
    <property type="entry name" value="ZF_RING_1"/>
    <property type="match status" value="1"/>
</dbReference>